<evidence type="ECO:0000256" key="4">
    <source>
        <dbReference type="ARBA" id="ARBA00023136"/>
    </source>
</evidence>
<protein>
    <submittedName>
        <fullName evidence="8">RagB/SusD family nutrient uptake outer membrane protein</fullName>
    </submittedName>
</protein>
<organism evidence="8 9">
    <name type="scientific">Marinoscillum luteum</name>
    <dbReference type="NCBI Taxonomy" id="861051"/>
    <lineage>
        <taxon>Bacteria</taxon>
        <taxon>Pseudomonadati</taxon>
        <taxon>Bacteroidota</taxon>
        <taxon>Cytophagia</taxon>
        <taxon>Cytophagales</taxon>
        <taxon>Reichenbachiellaceae</taxon>
        <taxon>Marinoscillum</taxon>
    </lineage>
</organism>
<evidence type="ECO:0000256" key="2">
    <source>
        <dbReference type="ARBA" id="ARBA00006275"/>
    </source>
</evidence>
<dbReference type="InterPro" id="IPR033985">
    <property type="entry name" value="SusD-like_N"/>
</dbReference>
<comment type="similarity">
    <text evidence="2">Belongs to the SusD family.</text>
</comment>
<keyword evidence="5" id="KW-0998">Cell outer membrane</keyword>
<evidence type="ECO:0000256" key="1">
    <source>
        <dbReference type="ARBA" id="ARBA00004442"/>
    </source>
</evidence>
<dbReference type="Pfam" id="PF14322">
    <property type="entry name" value="SusD-like_3"/>
    <property type="match status" value="1"/>
</dbReference>
<reference evidence="8 9" key="1">
    <citation type="journal article" date="2013" name="Int. J. Syst. Evol. Microbiol.">
        <title>Marinoscillum luteum sp. nov., isolated from marine sediment.</title>
        <authorList>
            <person name="Cha I.T."/>
            <person name="Park S.J."/>
            <person name="Kim S.J."/>
            <person name="Kim J.G."/>
            <person name="Jung M.Y."/>
            <person name="Shin K.S."/>
            <person name="Kwon K.K."/>
            <person name="Yang S.H."/>
            <person name="Seo Y.S."/>
            <person name="Rhee S.K."/>
        </authorList>
    </citation>
    <scope>NUCLEOTIDE SEQUENCE [LARGE SCALE GENOMIC DNA]</scope>
    <source>
        <strain evidence="8 9">KCTC 23939</strain>
    </source>
</reference>
<feature type="domain" description="RagB/SusD" evidence="6">
    <location>
        <begin position="363"/>
        <end position="528"/>
    </location>
</feature>
<sequence>MKTIKLIIISIVTLGMVSCEDFLSTEPLTTVTDANYYKTPSDAYTALVGCYDGLQTVWAGGVALPLAAEVMSDNCFGGTGASDAYNFQAIDHFDVSLAPSYQNLYGDNWTAYYRAVYRCNVLLSKMDQIEWGTEENLQTIYEAEVRFIRAYLYFDMVRMWGNIPLITEPTTENLPQADPADVYEMIAGDLIFAIENLSSLPYTSQDPATYGRVTKWAAEALLGRVYLFYTGYYDQTDLVGVVNQSQALSYVEDVITNGGFGLVEDFANLWPAASVENYAGEDNKETVFAIKYTFTSDYNGNTDGNHWLVMYGLREQSFYPYGNGWGGGTVNPKLWNAYADTDTRKIASIISVEDEGLDFDLDRQREYTGYANKKYTPMSDMDGNSVAVEMGGTNFMIGQFQDYVSIRYADVLLMAAELGSGNAQTYLDMVRQRAYGDNFTPLAVTPVSIMKERYLEFALEGIRYYDLLRQGLDTAAEAIEESTTVTNAGVVEPKTITTAKFIETKGLMQIPNSQITLSSGVLKQNTGW</sequence>
<dbReference type="InterPro" id="IPR011990">
    <property type="entry name" value="TPR-like_helical_dom_sf"/>
</dbReference>
<dbReference type="SUPFAM" id="SSF48452">
    <property type="entry name" value="TPR-like"/>
    <property type="match status" value="1"/>
</dbReference>
<evidence type="ECO:0000259" key="6">
    <source>
        <dbReference type="Pfam" id="PF07980"/>
    </source>
</evidence>
<evidence type="ECO:0000256" key="3">
    <source>
        <dbReference type="ARBA" id="ARBA00022729"/>
    </source>
</evidence>
<dbReference type="CDD" id="cd08977">
    <property type="entry name" value="SusD"/>
    <property type="match status" value="1"/>
</dbReference>
<comment type="caution">
    <text evidence="8">The sequence shown here is derived from an EMBL/GenBank/DDBJ whole genome shotgun (WGS) entry which is preliminary data.</text>
</comment>
<dbReference type="EMBL" id="JBIPKE010000020">
    <property type="protein sequence ID" value="MFH6985508.1"/>
    <property type="molecule type" value="Genomic_DNA"/>
</dbReference>
<dbReference type="Gene3D" id="1.25.40.390">
    <property type="match status" value="1"/>
</dbReference>
<keyword evidence="4" id="KW-0472">Membrane</keyword>
<evidence type="ECO:0000259" key="7">
    <source>
        <dbReference type="Pfam" id="PF14322"/>
    </source>
</evidence>
<keyword evidence="9" id="KW-1185">Reference proteome</keyword>
<name>A0ABW7ND36_9BACT</name>
<dbReference type="PROSITE" id="PS51257">
    <property type="entry name" value="PROKAR_LIPOPROTEIN"/>
    <property type="match status" value="1"/>
</dbReference>
<feature type="domain" description="SusD-like N-terminal" evidence="7">
    <location>
        <begin position="101"/>
        <end position="227"/>
    </location>
</feature>
<evidence type="ECO:0000313" key="8">
    <source>
        <dbReference type="EMBL" id="MFH6985508.1"/>
    </source>
</evidence>
<proteinExistence type="inferred from homology"/>
<evidence type="ECO:0000313" key="9">
    <source>
        <dbReference type="Proteomes" id="UP001610063"/>
    </source>
</evidence>
<comment type="subcellular location">
    <subcellularLocation>
        <location evidence="1">Cell outer membrane</location>
    </subcellularLocation>
</comment>
<dbReference type="Proteomes" id="UP001610063">
    <property type="component" value="Unassembled WGS sequence"/>
</dbReference>
<gene>
    <name evidence="8" type="ORF">ACHKAR_18800</name>
</gene>
<keyword evidence="3" id="KW-0732">Signal</keyword>
<dbReference type="InterPro" id="IPR012944">
    <property type="entry name" value="SusD_RagB_dom"/>
</dbReference>
<accession>A0ABW7ND36</accession>
<evidence type="ECO:0000256" key="5">
    <source>
        <dbReference type="ARBA" id="ARBA00023237"/>
    </source>
</evidence>
<dbReference type="Pfam" id="PF07980">
    <property type="entry name" value="SusD_RagB"/>
    <property type="match status" value="1"/>
</dbReference>
<dbReference type="RefSeq" id="WP_395418946.1">
    <property type="nucleotide sequence ID" value="NZ_JBIPKE010000020.1"/>
</dbReference>